<reference evidence="3 4" key="1">
    <citation type="submission" date="2020-08" db="EMBL/GenBank/DDBJ databases">
        <title>Genomic Encyclopedia of Type Strains, Phase IV (KMG-IV): sequencing the most valuable type-strain genomes for metagenomic binning, comparative biology and taxonomic classification.</title>
        <authorList>
            <person name="Goeker M."/>
        </authorList>
    </citation>
    <scope>NUCLEOTIDE SEQUENCE [LARGE SCALE GENOMIC DNA]</scope>
    <source>
        <strain evidence="3 4">DSM 29007</strain>
    </source>
</reference>
<keyword evidence="4" id="KW-1185">Reference proteome</keyword>
<dbReference type="Proteomes" id="UP000582837">
    <property type="component" value="Unassembled WGS sequence"/>
</dbReference>
<proteinExistence type="predicted"/>
<gene>
    <name evidence="3" type="ORF">HNQ61_005122</name>
</gene>
<feature type="transmembrane region" description="Helical" evidence="1">
    <location>
        <begin position="178"/>
        <end position="199"/>
    </location>
</feature>
<feature type="transmembrane region" description="Helical" evidence="1">
    <location>
        <begin position="113"/>
        <end position="137"/>
    </location>
</feature>
<feature type="transmembrane region" description="Helical" evidence="1">
    <location>
        <begin position="72"/>
        <end position="93"/>
    </location>
</feature>
<dbReference type="AlphaFoldDB" id="A0A841H5F4"/>
<evidence type="ECO:0000313" key="3">
    <source>
        <dbReference type="EMBL" id="MBB6073455.1"/>
    </source>
</evidence>
<dbReference type="Pfam" id="PF02517">
    <property type="entry name" value="Rce1-like"/>
    <property type="match status" value="1"/>
</dbReference>
<dbReference type="EMBL" id="JACHIA010000024">
    <property type="protein sequence ID" value="MBB6073455.1"/>
    <property type="molecule type" value="Genomic_DNA"/>
</dbReference>
<dbReference type="PANTHER" id="PTHR39430">
    <property type="entry name" value="MEMBRANE-ASSOCIATED PROTEASE-RELATED"/>
    <property type="match status" value="1"/>
</dbReference>
<protein>
    <recommendedName>
        <fullName evidence="2">CAAX prenyl protease 2/Lysostaphin resistance protein A-like domain-containing protein</fullName>
    </recommendedName>
</protein>
<sequence>MTAEFSSPGGPDPRDPLVDGVDAARPTWMQRVFFGPFGLRAGWRLALYLLLATVFGIVAVTLLGAAGVNSELAGLTGSLVSATLAGWVMLRWVDGRSPQALGFGWDGSVPRDLGVGTLAGGTMLGLSVVLLAVAGTVRWVAEPGTVPEYVAALLSALVFFTVAAALEEVVVRGYPLQVLVQGMGAWPAVLVMSLFFAWLHRQNPGVTPLALANIFLAGVMLSVAYLRTRSLWFATAVHMGWNWTMQSVLAFPVSGLDKFNVPFYDARETGADWWTGGSFGPEAGLAATVALLAGTVWLARTSRLRPDPRMTARRPLVDARVGERWP</sequence>
<feature type="transmembrane region" description="Helical" evidence="1">
    <location>
        <begin position="273"/>
        <end position="299"/>
    </location>
</feature>
<feature type="transmembrane region" description="Helical" evidence="1">
    <location>
        <begin position="231"/>
        <end position="253"/>
    </location>
</feature>
<feature type="domain" description="CAAX prenyl protease 2/Lysostaphin resistance protein A-like" evidence="2">
    <location>
        <begin position="152"/>
        <end position="243"/>
    </location>
</feature>
<dbReference type="InterPro" id="IPR003675">
    <property type="entry name" value="Rce1/LyrA-like_dom"/>
</dbReference>
<feature type="transmembrane region" description="Helical" evidence="1">
    <location>
        <begin position="205"/>
        <end position="226"/>
    </location>
</feature>
<keyword evidence="1" id="KW-1133">Transmembrane helix</keyword>
<feature type="transmembrane region" description="Helical" evidence="1">
    <location>
        <begin position="45"/>
        <end position="66"/>
    </location>
</feature>
<accession>A0A841H5F4</accession>
<keyword evidence="1" id="KW-0472">Membrane</keyword>
<evidence type="ECO:0000259" key="2">
    <source>
        <dbReference type="Pfam" id="PF02517"/>
    </source>
</evidence>
<name>A0A841H5F4_9BACT</name>
<dbReference type="PANTHER" id="PTHR39430:SF1">
    <property type="entry name" value="PROTEASE"/>
    <property type="match status" value="1"/>
</dbReference>
<dbReference type="GO" id="GO:0004175">
    <property type="term" value="F:endopeptidase activity"/>
    <property type="evidence" value="ECO:0007669"/>
    <property type="project" value="UniProtKB-ARBA"/>
</dbReference>
<feature type="transmembrane region" description="Helical" evidence="1">
    <location>
        <begin position="149"/>
        <end position="166"/>
    </location>
</feature>
<dbReference type="GO" id="GO:0080120">
    <property type="term" value="P:CAAX-box protein maturation"/>
    <property type="evidence" value="ECO:0007669"/>
    <property type="project" value="UniProtKB-ARBA"/>
</dbReference>
<organism evidence="3 4">
    <name type="scientific">Longimicrobium terrae</name>
    <dbReference type="NCBI Taxonomy" id="1639882"/>
    <lineage>
        <taxon>Bacteria</taxon>
        <taxon>Pseudomonadati</taxon>
        <taxon>Gemmatimonadota</taxon>
        <taxon>Longimicrobiia</taxon>
        <taxon>Longimicrobiales</taxon>
        <taxon>Longimicrobiaceae</taxon>
        <taxon>Longimicrobium</taxon>
    </lineage>
</organism>
<evidence type="ECO:0000313" key="4">
    <source>
        <dbReference type="Proteomes" id="UP000582837"/>
    </source>
</evidence>
<evidence type="ECO:0000256" key="1">
    <source>
        <dbReference type="SAM" id="Phobius"/>
    </source>
</evidence>
<keyword evidence="1" id="KW-0812">Transmembrane</keyword>
<comment type="caution">
    <text evidence="3">The sequence shown here is derived from an EMBL/GenBank/DDBJ whole genome shotgun (WGS) entry which is preliminary data.</text>
</comment>
<dbReference type="RefSeq" id="WP_170039070.1">
    <property type="nucleotide sequence ID" value="NZ_JABDTL010000002.1"/>
</dbReference>